<evidence type="ECO:0000313" key="6">
    <source>
        <dbReference type="EMBL" id="EGJ49210.1"/>
    </source>
</evidence>
<dbReference type="Proteomes" id="UP000007844">
    <property type="component" value="Chromosome"/>
</dbReference>
<keyword evidence="3" id="KW-0443">Lipid metabolism</keyword>
<dbReference type="SMART" id="SM00155">
    <property type="entry name" value="PLDc"/>
    <property type="match status" value="2"/>
</dbReference>
<reference evidence="6 7" key="1">
    <citation type="journal article" date="2011" name="J. Bacteriol.">
        <title>Genome sequence of the mercury-methylating and pleomorphic Desulfovibrio africanus Strain Walvis Bay.</title>
        <authorList>
            <person name="Brown S.D."/>
            <person name="Wall J.D."/>
            <person name="Kucken A.M."/>
            <person name="Gilmour C.C."/>
            <person name="Podar M."/>
            <person name="Brandt C.C."/>
            <person name="Teshima H."/>
            <person name="Detter J.C."/>
            <person name="Han C.S."/>
            <person name="Land M.L."/>
            <person name="Lucas S."/>
            <person name="Han J."/>
            <person name="Pennacchio L."/>
            <person name="Nolan M."/>
            <person name="Pitluck S."/>
            <person name="Woyke T."/>
            <person name="Goodwin L."/>
            <person name="Palumbo A.V."/>
            <person name="Elias D.A."/>
        </authorList>
    </citation>
    <scope>NUCLEOTIDE SEQUENCE [LARGE SCALE GENOMIC DNA]</scope>
    <source>
        <strain evidence="6 7">Walvis Bay</strain>
    </source>
</reference>
<keyword evidence="4" id="KW-0812">Transmembrane</keyword>
<evidence type="ECO:0000256" key="3">
    <source>
        <dbReference type="ARBA" id="ARBA00023098"/>
    </source>
</evidence>
<feature type="transmembrane region" description="Helical" evidence="4">
    <location>
        <begin position="591"/>
        <end position="612"/>
    </location>
</feature>
<keyword evidence="1" id="KW-0677">Repeat</keyword>
<dbReference type="InterPro" id="IPR032816">
    <property type="entry name" value="VTT_dom"/>
</dbReference>
<keyword evidence="7" id="KW-1185">Reference proteome</keyword>
<feature type="domain" description="PLD phosphodiesterase" evidence="5">
    <location>
        <begin position="146"/>
        <end position="173"/>
    </location>
</feature>
<dbReference type="PROSITE" id="PS50035">
    <property type="entry name" value="PLD"/>
    <property type="match status" value="2"/>
</dbReference>
<dbReference type="GO" id="GO:0005886">
    <property type="term" value="C:plasma membrane"/>
    <property type="evidence" value="ECO:0007669"/>
    <property type="project" value="TreeGrafter"/>
</dbReference>
<protein>
    <recommendedName>
        <fullName evidence="5">PLD phosphodiesterase domain-containing protein</fullName>
    </recommendedName>
</protein>
<evidence type="ECO:0000313" key="7">
    <source>
        <dbReference type="Proteomes" id="UP000007844"/>
    </source>
</evidence>
<dbReference type="Pfam" id="PF09335">
    <property type="entry name" value="VTT_dom"/>
    <property type="match status" value="1"/>
</dbReference>
<dbReference type="eggNOG" id="COG0398">
    <property type="taxonomic scope" value="Bacteria"/>
</dbReference>
<dbReference type="GO" id="GO:0004630">
    <property type="term" value="F:phospholipase D activity"/>
    <property type="evidence" value="ECO:0007669"/>
    <property type="project" value="TreeGrafter"/>
</dbReference>
<dbReference type="InterPro" id="IPR015679">
    <property type="entry name" value="PLipase_D_fam"/>
</dbReference>
<feature type="transmembrane region" description="Helical" evidence="4">
    <location>
        <begin position="632"/>
        <end position="656"/>
    </location>
</feature>
<feature type="domain" description="PLD phosphodiesterase" evidence="5">
    <location>
        <begin position="364"/>
        <end position="391"/>
    </location>
</feature>
<gene>
    <name evidence="6" type="ORF">Desaf_0860</name>
</gene>
<proteinExistence type="predicted"/>
<dbReference type="PANTHER" id="PTHR18896">
    <property type="entry name" value="PHOSPHOLIPASE D"/>
    <property type="match status" value="1"/>
</dbReference>
<keyword evidence="4" id="KW-1133">Transmembrane helix</keyword>
<sequence>MLPALIQPPPHPQDEASGFPILREDLNCWRLAKCSRAAFLVDGADYFRAFVAACEMARRSIYIAGWDINSRVKLLRGLPRAEDEEKYRLGNFLNHLARNRPGLHIHILDWDFAMLYAMEREMLPVVKLGWATHHRVHLVMDDAHPLTASQHQKIVVVDDCLAFSGGLDLTHSRWDTPEHAPTNPRRMTPGGTHYPPFHDVQILVDSDAAACLGDLFRQRWAWAKGKRLPKPEHRKDSPWPWGVPVHARDTHMGISLTLPAYKLRKPVRQVERLFRDSIAAAKRYIYIETQYFTSDAVCSYLCESLLQPQGPEILLAMPFRSPGWLEQGIMDGLRVRILRRLSEADLHGRLRLYYPYVPNLNNGARMHLHSKVMIADDCFLRIGSANLSNRSMGLDSECDLALECIPGGPDGEALRKAISGLLHRLLGEHLGVPPGLVAAGLEANGSLIATVEALRGDGRSLRPLESAAPDWVDPDILDHSLLDPEKPMAMDRLIDMFFFDTPEPTRRWRAAYVLPALLLLAFIGLALAWKFGPLAEWLDLDSLTAMGRSLHGSPLEPLLVLGALTVGSVLMVPITLMLVAVALLYGPITSFAYAFSGSLLGAIAGYLLGGLLGKDPLRNLAGRRINRLSRAMARQGVLAMALVRNLPVAPFGLVNLIAGASHIHFRDYLLGTALGMLPGVLAITLLGDSLGRLIRQPSWTNVLLALAVIGCILLAAWWLRRRLAQREQEQV</sequence>
<evidence type="ECO:0000256" key="1">
    <source>
        <dbReference type="ARBA" id="ARBA00022737"/>
    </source>
</evidence>
<feature type="transmembrane region" description="Helical" evidence="4">
    <location>
        <begin position="510"/>
        <end position="529"/>
    </location>
</feature>
<organism evidence="6 7">
    <name type="scientific">Desulfocurvibacter africanus subsp. africanus str. Walvis Bay</name>
    <dbReference type="NCBI Taxonomy" id="690850"/>
    <lineage>
        <taxon>Bacteria</taxon>
        <taxon>Pseudomonadati</taxon>
        <taxon>Thermodesulfobacteriota</taxon>
        <taxon>Desulfovibrionia</taxon>
        <taxon>Desulfovibrionales</taxon>
        <taxon>Desulfovibrionaceae</taxon>
        <taxon>Desulfocurvibacter</taxon>
    </lineage>
</organism>
<dbReference type="HOGENOM" id="CLU_011094_0_0_7"/>
<dbReference type="GO" id="GO:0009395">
    <property type="term" value="P:phospholipid catabolic process"/>
    <property type="evidence" value="ECO:0007669"/>
    <property type="project" value="TreeGrafter"/>
</dbReference>
<dbReference type="KEGG" id="daf:Desaf_0860"/>
<dbReference type="SUPFAM" id="SSF56024">
    <property type="entry name" value="Phospholipase D/nuclease"/>
    <property type="match status" value="2"/>
</dbReference>
<feature type="transmembrane region" description="Helical" evidence="4">
    <location>
        <begin position="558"/>
        <end position="584"/>
    </location>
</feature>
<dbReference type="EMBL" id="CP003221">
    <property type="protein sequence ID" value="EGJ49210.1"/>
    <property type="molecule type" value="Genomic_DNA"/>
</dbReference>
<dbReference type="CDD" id="cd09143">
    <property type="entry name" value="PLDc_vPLD1_2_like_bac_2"/>
    <property type="match status" value="1"/>
</dbReference>
<dbReference type="InterPro" id="IPR025202">
    <property type="entry name" value="PLD-like_dom"/>
</dbReference>
<evidence type="ECO:0000256" key="4">
    <source>
        <dbReference type="SAM" id="Phobius"/>
    </source>
</evidence>
<evidence type="ECO:0000259" key="5">
    <source>
        <dbReference type="PROSITE" id="PS50035"/>
    </source>
</evidence>
<dbReference type="InterPro" id="IPR001736">
    <property type="entry name" value="PLipase_D/transphosphatidylase"/>
</dbReference>
<keyword evidence="2" id="KW-0378">Hydrolase</keyword>
<accession>F3YWA7</accession>
<keyword evidence="4" id="KW-0472">Membrane</keyword>
<dbReference type="PANTHER" id="PTHR18896:SF60">
    <property type="entry name" value="PHOSPHOLIPASE D"/>
    <property type="match status" value="1"/>
</dbReference>
<feature type="transmembrane region" description="Helical" evidence="4">
    <location>
        <begin position="668"/>
        <end position="687"/>
    </location>
</feature>
<name>F3YWA7_DESAF</name>
<dbReference type="Gene3D" id="3.30.870.10">
    <property type="entry name" value="Endonuclease Chain A"/>
    <property type="match status" value="2"/>
</dbReference>
<dbReference type="Pfam" id="PF13091">
    <property type="entry name" value="PLDc_2"/>
    <property type="match status" value="1"/>
</dbReference>
<dbReference type="STRING" id="690850.Desaf_0860"/>
<feature type="transmembrane region" description="Helical" evidence="4">
    <location>
        <begin position="699"/>
        <end position="719"/>
    </location>
</feature>
<dbReference type="eggNOG" id="COG1502">
    <property type="taxonomic scope" value="Bacteria"/>
</dbReference>
<dbReference type="AlphaFoldDB" id="F3YWA7"/>
<dbReference type="RefSeq" id="WP_014259031.1">
    <property type="nucleotide sequence ID" value="NC_016629.1"/>
</dbReference>
<dbReference type="CDD" id="cd09140">
    <property type="entry name" value="PLDc_vPLD1_2_like_bac_1"/>
    <property type="match status" value="1"/>
</dbReference>
<evidence type="ECO:0000256" key="2">
    <source>
        <dbReference type="ARBA" id="ARBA00022801"/>
    </source>
</evidence>